<keyword evidence="6" id="KW-0997">Cell inner membrane</keyword>
<dbReference type="InterPro" id="IPR050321">
    <property type="entry name" value="Glycosyltr_2/OpgH_subfam"/>
</dbReference>
<evidence type="ECO:0000256" key="2">
    <source>
        <dbReference type="ARBA" id="ARBA00005001"/>
    </source>
</evidence>
<evidence type="ECO:0000313" key="14">
    <source>
        <dbReference type="EMBL" id="ROT98099.1"/>
    </source>
</evidence>
<dbReference type="Proteomes" id="UP000268016">
    <property type="component" value="Unassembled WGS sequence"/>
</dbReference>
<evidence type="ECO:0000256" key="10">
    <source>
        <dbReference type="ARBA" id="ARBA00022989"/>
    </source>
</evidence>
<comment type="pathway">
    <text evidence="2">Glycan metabolism; osmoregulated periplasmic glucan (OPG) biosynthesis.</text>
</comment>
<evidence type="ECO:0000256" key="5">
    <source>
        <dbReference type="ARBA" id="ARBA00022475"/>
    </source>
</evidence>
<comment type="caution">
    <text evidence="14">The sequence shown here is derived from an EMBL/GenBank/DDBJ whole genome shotgun (WGS) entry which is preliminary data.</text>
</comment>
<organism evidence="14 15">
    <name type="scientific">Histidinibacterium lentulum</name>
    <dbReference type="NCBI Taxonomy" id="2480588"/>
    <lineage>
        <taxon>Bacteria</taxon>
        <taxon>Pseudomonadati</taxon>
        <taxon>Pseudomonadota</taxon>
        <taxon>Alphaproteobacteria</taxon>
        <taxon>Rhodobacterales</taxon>
        <taxon>Paracoccaceae</taxon>
        <taxon>Histidinibacterium</taxon>
    </lineage>
</organism>
<evidence type="ECO:0000256" key="12">
    <source>
        <dbReference type="SAM" id="Phobius"/>
    </source>
</evidence>
<evidence type="ECO:0000259" key="13">
    <source>
        <dbReference type="Pfam" id="PF13632"/>
    </source>
</evidence>
<evidence type="ECO:0000256" key="11">
    <source>
        <dbReference type="ARBA" id="ARBA00023136"/>
    </source>
</evidence>
<keyword evidence="9 12" id="KW-0812">Transmembrane</keyword>
<dbReference type="AlphaFoldDB" id="A0A3N2QSF9"/>
<dbReference type="GO" id="GO:0005886">
    <property type="term" value="C:plasma membrane"/>
    <property type="evidence" value="ECO:0007669"/>
    <property type="project" value="UniProtKB-SubCell"/>
</dbReference>
<feature type="transmembrane region" description="Helical" evidence="12">
    <location>
        <begin position="393"/>
        <end position="414"/>
    </location>
</feature>
<dbReference type="OrthoDB" id="9775281at2"/>
<keyword evidence="7" id="KW-0328">Glycosyltransferase</keyword>
<evidence type="ECO:0000256" key="6">
    <source>
        <dbReference type="ARBA" id="ARBA00022519"/>
    </source>
</evidence>
<dbReference type="NCBIfam" id="NF003962">
    <property type="entry name" value="PRK05454.2-5"/>
    <property type="match status" value="1"/>
</dbReference>
<keyword evidence="10 12" id="KW-1133">Transmembrane helix</keyword>
<feature type="transmembrane region" description="Helical" evidence="12">
    <location>
        <begin position="426"/>
        <end position="447"/>
    </location>
</feature>
<keyword evidence="15" id="KW-1185">Reference proteome</keyword>
<dbReference type="PANTHER" id="PTHR43867:SF5">
    <property type="entry name" value="GLUCANS BIOSYNTHESIS GLUCOSYLTRANSFERASE H"/>
    <property type="match status" value="1"/>
</dbReference>
<feature type="transmembrane region" description="Helical" evidence="12">
    <location>
        <begin position="42"/>
        <end position="68"/>
    </location>
</feature>
<accession>A0A3N2QSF9</accession>
<name>A0A3N2QSF9_9RHOB</name>
<evidence type="ECO:0000256" key="9">
    <source>
        <dbReference type="ARBA" id="ARBA00022692"/>
    </source>
</evidence>
<evidence type="ECO:0000256" key="1">
    <source>
        <dbReference type="ARBA" id="ARBA00004429"/>
    </source>
</evidence>
<protein>
    <recommendedName>
        <fullName evidence="4">Glucans biosynthesis glucosyltransferase H</fullName>
    </recommendedName>
</protein>
<evidence type="ECO:0000256" key="4">
    <source>
        <dbReference type="ARBA" id="ARBA00020585"/>
    </source>
</evidence>
<evidence type="ECO:0000256" key="7">
    <source>
        <dbReference type="ARBA" id="ARBA00022676"/>
    </source>
</evidence>
<evidence type="ECO:0000313" key="15">
    <source>
        <dbReference type="Proteomes" id="UP000268016"/>
    </source>
</evidence>
<feature type="transmembrane region" description="Helical" evidence="12">
    <location>
        <begin position="488"/>
        <end position="521"/>
    </location>
</feature>
<dbReference type="Pfam" id="PF13632">
    <property type="entry name" value="Glyco_trans_2_3"/>
    <property type="match status" value="1"/>
</dbReference>
<sequence length="553" mass="58571">MRGPDPATLRLRALAGVTVVVVASGLAWAFMGSVPHPAAIDWLRAALVFVAGAWLAWGSALALAGLAVRPAPPPRGSVAGRTAVLILLCDEETGPALARIAAVRASLMATDHAHLFEMVVLSDSGPQAGRAEAEGLARLVAEAPGPIPLMYRRRADRRGRKAGNIADFLRRSGGRYRYAAVLDADSLMEGETLVEMVRRMEGAPELGLLQSVPRVIGARSRFGRAMQFASGFSGPLQAAGLAALQGRAGPYWGHNAIIRVAPFAAHCGLAELPGPAPFGGPVMSHDYVEAALLVRAGWDVRIDPDLGGSFEEGPEDIVAHARRDRRWCQGNMQHARLIPLEGLAFWSRVTFALNVATYAMAPLWSLFLLASLLRPLATGAAPQTGTLAGSEGLIFAVIGLLVLPRVAALLHDLFRPGQRDRLRRAGAALGELLFSALLAPILLAWQLRAVLEVLTGRDGGWPAHPPAGEGLDLARAWEASRWIATLGLAGFALTVAVALGSLYFVVPVFLPMVFAPLIVWWSSRPPRGVSSGPLPEVARRRDAFAGALSRGGA</sequence>
<comment type="similarity">
    <text evidence="3">Belongs to the glycosyltransferase 2 family. OpgH subfamily.</text>
</comment>
<dbReference type="PANTHER" id="PTHR43867">
    <property type="entry name" value="CELLULOSE SYNTHASE CATALYTIC SUBUNIT A [UDP-FORMING]"/>
    <property type="match status" value="1"/>
</dbReference>
<keyword evidence="5" id="KW-1003">Cell membrane</keyword>
<feature type="domain" description="Glycosyltransferase 2-like" evidence="13">
    <location>
        <begin position="181"/>
        <end position="381"/>
    </location>
</feature>
<dbReference type="EMBL" id="RDRB01000010">
    <property type="protein sequence ID" value="ROT98099.1"/>
    <property type="molecule type" value="Genomic_DNA"/>
</dbReference>
<keyword evidence="11 12" id="KW-0472">Membrane</keyword>
<dbReference type="InterPro" id="IPR029044">
    <property type="entry name" value="Nucleotide-diphossugar_trans"/>
</dbReference>
<feature type="transmembrane region" description="Helical" evidence="12">
    <location>
        <begin position="351"/>
        <end position="373"/>
    </location>
</feature>
<proteinExistence type="inferred from homology"/>
<comment type="subcellular location">
    <subcellularLocation>
        <location evidence="1">Cell inner membrane</location>
        <topology evidence="1">Multi-pass membrane protein</topology>
    </subcellularLocation>
</comment>
<gene>
    <name evidence="14" type="primary">mdoH</name>
    <name evidence="14" type="ORF">EAT49_17700</name>
</gene>
<dbReference type="GO" id="GO:0016758">
    <property type="term" value="F:hexosyltransferase activity"/>
    <property type="evidence" value="ECO:0007669"/>
    <property type="project" value="TreeGrafter"/>
</dbReference>
<dbReference type="NCBIfam" id="NF003958">
    <property type="entry name" value="PRK05454.2-1"/>
    <property type="match status" value="1"/>
</dbReference>
<keyword evidence="8 14" id="KW-0808">Transferase</keyword>
<dbReference type="SUPFAM" id="SSF53448">
    <property type="entry name" value="Nucleotide-diphospho-sugar transferases"/>
    <property type="match status" value="1"/>
</dbReference>
<feature type="transmembrane region" description="Helical" evidence="12">
    <location>
        <begin position="12"/>
        <end position="30"/>
    </location>
</feature>
<dbReference type="Gene3D" id="3.90.550.10">
    <property type="entry name" value="Spore Coat Polysaccharide Biosynthesis Protein SpsA, Chain A"/>
    <property type="match status" value="1"/>
</dbReference>
<evidence type="ECO:0000256" key="3">
    <source>
        <dbReference type="ARBA" id="ARBA00009337"/>
    </source>
</evidence>
<evidence type="ECO:0000256" key="8">
    <source>
        <dbReference type="ARBA" id="ARBA00022679"/>
    </source>
</evidence>
<reference evidence="14 15" key="1">
    <citation type="submission" date="2018-10" db="EMBL/GenBank/DDBJ databases">
        <title>Histidinibacterium lentulum gen. nov., sp. nov., a marine bacterium from the culture broth of Picochlorum sp. 122.</title>
        <authorList>
            <person name="Wang G."/>
        </authorList>
    </citation>
    <scope>NUCLEOTIDE SEQUENCE [LARGE SCALE GENOMIC DNA]</scope>
    <source>
        <strain evidence="14 15">B17</strain>
    </source>
</reference>
<dbReference type="InterPro" id="IPR001173">
    <property type="entry name" value="Glyco_trans_2-like"/>
</dbReference>